<sequence length="161" mass="18498">MSINRNASSASMETDEEEEPLHFLEFKERVLSEEMVKTKLFDACRSQLGKGTTMKNIGRREHRTDVGVKVALMVIILLLILSFLLPSTHDLSFQLVCLGWSWVARHFYSNETSPDVPQDLLEHYLIWQGGLSRNNLRPRMLYLDLNKRVLCDEMQGAGQAM</sequence>
<name>A0ABP0R157_9DINO</name>
<evidence type="ECO:0000313" key="3">
    <source>
        <dbReference type="EMBL" id="CAK9093886.1"/>
    </source>
</evidence>
<dbReference type="Proteomes" id="UP001642484">
    <property type="component" value="Unassembled WGS sequence"/>
</dbReference>
<dbReference type="EMBL" id="CAXAMN010025262">
    <property type="protein sequence ID" value="CAK9093886.1"/>
    <property type="molecule type" value="Genomic_DNA"/>
</dbReference>
<evidence type="ECO:0000256" key="1">
    <source>
        <dbReference type="SAM" id="MobiDB-lite"/>
    </source>
</evidence>
<keyword evidence="5" id="KW-1185">Reference proteome</keyword>
<reference evidence="4 5" key="1">
    <citation type="submission" date="2024-02" db="EMBL/GenBank/DDBJ databases">
        <authorList>
            <person name="Chen Y."/>
            <person name="Shah S."/>
            <person name="Dougan E. K."/>
            <person name="Thang M."/>
            <person name="Chan C."/>
        </authorList>
    </citation>
    <scope>NUCLEOTIDE SEQUENCE [LARGE SCALE GENOMIC DNA]</scope>
</reference>
<evidence type="ECO:0000313" key="5">
    <source>
        <dbReference type="Proteomes" id="UP001642484"/>
    </source>
</evidence>
<comment type="caution">
    <text evidence="4">The sequence shown here is derived from an EMBL/GenBank/DDBJ whole genome shotgun (WGS) entry which is preliminary data.</text>
</comment>
<feature type="transmembrane region" description="Helical" evidence="2">
    <location>
        <begin position="66"/>
        <end position="85"/>
    </location>
</feature>
<evidence type="ECO:0000313" key="4">
    <source>
        <dbReference type="EMBL" id="CAK9093954.1"/>
    </source>
</evidence>
<accession>A0ABP0R157</accession>
<gene>
    <name evidence="3" type="ORF">CCMP2556_LOCUS44817</name>
    <name evidence="4" type="ORF">CCMP2556_LOCUS44841</name>
</gene>
<keyword evidence="2" id="KW-0812">Transmembrane</keyword>
<keyword evidence="2" id="KW-0472">Membrane</keyword>
<evidence type="ECO:0000256" key="2">
    <source>
        <dbReference type="SAM" id="Phobius"/>
    </source>
</evidence>
<feature type="region of interest" description="Disordered" evidence="1">
    <location>
        <begin position="1"/>
        <end position="20"/>
    </location>
</feature>
<proteinExistence type="predicted"/>
<organism evidence="4 5">
    <name type="scientific">Durusdinium trenchii</name>
    <dbReference type="NCBI Taxonomy" id="1381693"/>
    <lineage>
        <taxon>Eukaryota</taxon>
        <taxon>Sar</taxon>
        <taxon>Alveolata</taxon>
        <taxon>Dinophyceae</taxon>
        <taxon>Suessiales</taxon>
        <taxon>Symbiodiniaceae</taxon>
        <taxon>Durusdinium</taxon>
    </lineage>
</organism>
<protein>
    <submittedName>
        <fullName evidence="4">Uncharacterized protein</fullName>
    </submittedName>
</protein>
<feature type="compositionally biased region" description="Polar residues" evidence="1">
    <location>
        <begin position="1"/>
        <end position="12"/>
    </location>
</feature>
<dbReference type="EMBL" id="CAXAMN010025273">
    <property type="protein sequence ID" value="CAK9093954.1"/>
    <property type="molecule type" value="Genomic_DNA"/>
</dbReference>
<keyword evidence="2" id="KW-1133">Transmembrane helix</keyword>